<accession>A0A2K3YJ82</accession>
<evidence type="ECO:0008006" key="3">
    <source>
        <dbReference type="Google" id="ProtNLM"/>
    </source>
</evidence>
<dbReference type="Gene3D" id="1.20.1500.10">
    <property type="entry name" value="YheA/YmcA-like"/>
    <property type="match status" value="1"/>
</dbReference>
<dbReference type="InterPro" id="IPR052767">
    <property type="entry name" value="Bact_com_dev_regulator"/>
</dbReference>
<dbReference type="Pfam" id="PF06133">
    <property type="entry name" value="Com_YlbF"/>
    <property type="match status" value="1"/>
</dbReference>
<sequence>MFDEAFVNVLDETDVLAEMIQQSDVYQNYLVAKRNLDNDELAQRYYQAFMKGKAQYDEVMRFGRYHPDYQEVMLETRRQKRVYDTHDTVVQFKQCEHALQLLLDEVVTILASSVSEHVKVDAGTPLFNQSGCGCGSGGGCQCHA</sequence>
<dbReference type="AlphaFoldDB" id="A0A2K3YJ82"/>
<dbReference type="PANTHER" id="PTHR38448:SF2">
    <property type="entry name" value="REGULATORY PROTEIN YLBF"/>
    <property type="match status" value="1"/>
</dbReference>
<dbReference type="Proteomes" id="UP000242752">
    <property type="component" value="Unassembled WGS sequence"/>
</dbReference>
<dbReference type="SUPFAM" id="SSF158622">
    <property type="entry name" value="YheA/YmcA-like"/>
    <property type="match status" value="1"/>
</dbReference>
<dbReference type="PANTHER" id="PTHR38448">
    <property type="entry name" value="REGULATORY PROTEIN YLBF-RELATED"/>
    <property type="match status" value="1"/>
</dbReference>
<name>A0A2K3YJ82_9STAP</name>
<protein>
    <recommendedName>
        <fullName evidence="3">YlbF family regulator</fullName>
    </recommendedName>
</protein>
<dbReference type="RefSeq" id="WP_103358757.1">
    <property type="nucleotide sequence ID" value="NZ_CP113107.1"/>
</dbReference>
<dbReference type="InterPro" id="IPR023378">
    <property type="entry name" value="YheA/YmcA-like_dom_sf"/>
</dbReference>
<dbReference type="OrthoDB" id="2157513at2"/>
<reference evidence="1 2" key="1">
    <citation type="submission" date="2017-08" db="EMBL/GenBank/DDBJ databases">
        <title>Draft genome sequences of 64 type strains of genus Staph aureus.</title>
        <authorList>
            <person name="Cole K."/>
            <person name="Golubchik T."/>
            <person name="Russell J."/>
            <person name="Foster D."/>
            <person name="Llewelyn M."/>
            <person name="Wilson D."/>
            <person name="Crook D."/>
            <person name="Paul J."/>
        </authorList>
    </citation>
    <scope>NUCLEOTIDE SEQUENCE [LARGE SCALE GENOMIC DNA]</scope>
    <source>
        <strain evidence="1 2">DSM 21968</strain>
    </source>
</reference>
<proteinExistence type="predicted"/>
<gene>
    <name evidence="1" type="ORF">CD122_09525</name>
</gene>
<dbReference type="EMBL" id="PPRF01000072">
    <property type="protein sequence ID" value="PNZ25652.1"/>
    <property type="molecule type" value="Genomic_DNA"/>
</dbReference>
<evidence type="ECO:0000313" key="2">
    <source>
        <dbReference type="Proteomes" id="UP000242752"/>
    </source>
</evidence>
<keyword evidence="2" id="KW-1185">Reference proteome</keyword>
<organism evidence="1 2">
    <name type="scientific">Staphylococcus rostri</name>
    <dbReference type="NCBI Taxonomy" id="522262"/>
    <lineage>
        <taxon>Bacteria</taxon>
        <taxon>Bacillati</taxon>
        <taxon>Bacillota</taxon>
        <taxon>Bacilli</taxon>
        <taxon>Bacillales</taxon>
        <taxon>Staphylococcaceae</taxon>
        <taxon>Staphylococcus</taxon>
    </lineage>
</organism>
<dbReference type="InterPro" id="IPR010368">
    <property type="entry name" value="Com_YlbF"/>
</dbReference>
<evidence type="ECO:0000313" key="1">
    <source>
        <dbReference type="EMBL" id="PNZ25652.1"/>
    </source>
</evidence>
<comment type="caution">
    <text evidence="1">The sequence shown here is derived from an EMBL/GenBank/DDBJ whole genome shotgun (WGS) entry which is preliminary data.</text>
</comment>